<protein>
    <submittedName>
        <fullName evidence="2">Group II intron maturase-specific domain-containing protein</fullName>
    </submittedName>
</protein>
<name>A0ABW0M977_9BURK</name>
<evidence type="ECO:0000313" key="3">
    <source>
        <dbReference type="Proteomes" id="UP001596045"/>
    </source>
</evidence>
<dbReference type="EMBL" id="JBHSMT010000014">
    <property type="protein sequence ID" value="MFC5474354.1"/>
    <property type="molecule type" value="Genomic_DNA"/>
</dbReference>
<dbReference type="Pfam" id="PF08388">
    <property type="entry name" value="GIIM"/>
    <property type="match status" value="1"/>
</dbReference>
<organism evidence="2 3">
    <name type="scientific">Paraherbaspirillum soli</name>
    <dbReference type="NCBI Taxonomy" id="631222"/>
    <lineage>
        <taxon>Bacteria</taxon>
        <taxon>Pseudomonadati</taxon>
        <taxon>Pseudomonadota</taxon>
        <taxon>Betaproteobacteria</taxon>
        <taxon>Burkholderiales</taxon>
        <taxon>Oxalobacteraceae</taxon>
        <taxon>Paraherbaspirillum</taxon>
    </lineage>
</organism>
<accession>A0ABW0M977</accession>
<gene>
    <name evidence="2" type="ORF">ACFPM8_10330</name>
</gene>
<feature type="non-terminal residue" evidence="2">
    <location>
        <position position="1"/>
    </location>
</feature>
<evidence type="ECO:0000313" key="2">
    <source>
        <dbReference type="EMBL" id="MFC5474354.1"/>
    </source>
</evidence>
<sequence length="85" mass="10376">LRTTLSLEELVQRIGPILKGWIQYYGRFNRGLLIKAIRTVDLYLMRWAMRKYKRLRESYIKGWRWVSKLRTRQPNLLPTWLPGWG</sequence>
<dbReference type="Proteomes" id="UP001596045">
    <property type="component" value="Unassembled WGS sequence"/>
</dbReference>
<dbReference type="RefSeq" id="WP_378997456.1">
    <property type="nucleotide sequence ID" value="NZ_JBHSMT010000014.1"/>
</dbReference>
<feature type="domain" description="Group II intron maturase-specific" evidence="1">
    <location>
        <begin position="3"/>
        <end position="56"/>
    </location>
</feature>
<evidence type="ECO:0000259" key="1">
    <source>
        <dbReference type="Pfam" id="PF08388"/>
    </source>
</evidence>
<reference evidence="3" key="1">
    <citation type="journal article" date="2019" name="Int. J. Syst. Evol. Microbiol.">
        <title>The Global Catalogue of Microorganisms (GCM) 10K type strain sequencing project: providing services to taxonomists for standard genome sequencing and annotation.</title>
        <authorList>
            <consortium name="The Broad Institute Genomics Platform"/>
            <consortium name="The Broad Institute Genome Sequencing Center for Infectious Disease"/>
            <person name="Wu L."/>
            <person name="Ma J."/>
        </authorList>
    </citation>
    <scope>NUCLEOTIDE SEQUENCE [LARGE SCALE GENOMIC DNA]</scope>
    <source>
        <strain evidence="3">JCM 17066</strain>
    </source>
</reference>
<proteinExistence type="predicted"/>
<dbReference type="InterPro" id="IPR013597">
    <property type="entry name" value="Mat_intron_G2"/>
</dbReference>
<comment type="caution">
    <text evidence="2">The sequence shown here is derived from an EMBL/GenBank/DDBJ whole genome shotgun (WGS) entry which is preliminary data.</text>
</comment>
<keyword evidence="3" id="KW-1185">Reference proteome</keyword>